<comment type="caution">
    <text evidence="2">The sequence shown here is derived from an EMBL/GenBank/DDBJ whole genome shotgun (WGS) entry which is preliminary data.</text>
</comment>
<dbReference type="RefSeq" id="WP_008825157.1">
    <property type="nucleotide sequence ID" value="NZ_AFNU02000005.1"/>
</dbReference>
<accession>F7Q236</accession>
<organism evidence="2 3">
    <name type="scientific">Haloplasma contractile SSD-17B</name>
    <dbReference type="NCBI Taxonomy" id="1033810"/>
    <lineage>
        <taxon>Bacteria</taxon>
        <taxon>Bacillati</taxon>
        <taxon>Mycoplasmatota</taxon>
        <taxon>Mollicutes</taxon>
        <taxon>Haloplasmatales</taxon>
        <taxon>Haloplasmataceae</taxon>
        <taxon>Haloplasma</taxon>
    </lineage>
</organism>
<dbReference type="InParanoid" id="F7Q236"/>
<dbReference type="eggNOG" id="ENOG502ZA6T">
    <property type="taxonomic scope" value="Bacteria"/>
</dbReference>
<evidence type="ECO:0000313" key="2">
    <source>
        <dbReference type="EMBL" id="ERJ12157.1"/>
    </source>
</evidence>
<reference evidence="2 3" key="2">
    <citation type="journal article" date="2013" name="PLoS ONE">
        <title>INDIGO - INtegrated Data Warehouse of MIcrobial GenOmes with Examples from the Red Sea Extremophiles.</title>
        <authorList>
            <person name="Alam I."/>
            <person name="Antunes A."/>
            <person name="Kamau A.A."/>
            <person name="Ba Alawi W."/>
            <person name="Kalkatawi M."/>
            <person name="Stingl U."/>
            <person name="Bajic V.B."/>
        </authorList>
    </citation>
    <scope>NUCLEOTIDE SEQUENCE [LARGE SCALE GENOMIC DNA]</scope>
    <source>
        <strain evidence="2 3">SSD-17B</strain>
    </source>
</reference>
<sequence length="285" mass="32872">MTSLLIKRLIIAFIILGTILLVYYSRHLHRTYKRDAEKELTRTNTIESDVVTEQDLADLPEPVQEYLRYVGVVGKEKVKNFRLTIDGNMKTDRDKDWAPVKVKQISSTDEMTRFFYLEMKMKGLPIYGLHAYKDGKAIMKIKLGGLIPVVDSKGDHMNQAETVTVFNDMCLAAPATLIDDRIEWETIDDQTVKATFTNEGISVSATLYFNDQGQLTNFVSHDRYFSPEGKTFKSIPWSTPISDFKEMNGYMLPTYGEAIWSFEDEEFSYARFNIRNIEYNVETVE</sequence>
<evidence type="ECO:0000313" key="3">
    <source>
        <dbReference type="Proteomes" id="UP000005707"/>
    </source>
</evidence>
<keyword evidence="3" id="KW-1185">Reference proteome</keyword>
<feature type="transmembrane region" description="Helical" evidence="1">
    <location>
        <begin position="6"/>
        <end position="24"/>
    </location>
</feature>
<name>F7Q236_9MOLU</name>
<proteinExistence type="predicted"/>
<gene>
    <name evidence="2" type="ORF">HLPCO_001684</name>
</gene>
<dbReference type="OrthoDB" id="9786534at2"/>
<reference evidence="2 3" key="1">
    <citation type="journal article" date="2011" name="J. Bacteriol.">
        <title>Genome sequence of Haloplasma contractile, an unusual contractile bacterium from a deep-sea anoxic brine lake.</title>
        <authorList>
            <person name="Antunes A."/>
            <person name="Alam I."/>
            <person name="El Dorry H."/>
            <person name="Siam R."/>
            <person name="Robertson A."/>
            <person name="Bajic V.B."/>
            <person name="Stingl U."/>
        </authorList>
    </citation>
    <scope>NUCLEOTIDE SEQUENCE [LARGE SCALE GENOMIC DNA]</scope>
    <source>
        <strain evidence="2 3">SSD-17B</strain>
    </source>
</reference>
<dbReference type="AlphaFoldDB" id="F7Q236"/>
<keyword evidence="1" id="KW-0812">Transmembrane</keyword>
<keyword evidence="1" id="KW-0472">Membrane</keyword>
<keyword evidence="1" id="KW-1133">Transmembrane helix</keyword>
<dbReference type="Pfam" id="PF20181">
    <property type="entry name" value="DUF6544"/>
    <property type="match status" value="1"/>
</dbReference>
<protein>
    <submittedName>
        <fullName evidence="2">Uncharacterized protein</fullName>
    </submittedName>
</protein>
<evidence type="ECO:0000256" key="1">
    <source>
        <dbReference type="SAM" id="Phobius"/>
    </source>
</evidence>
<dbReference type="STRING" id="1033810.HLPCO_001684"/>
<dbReference type="Proteomes" id="UP000005707">
    <property type="component" value="Unassembled WGS sequence"/>
</dbReference>
<dbReference type="InterPro" id="IPR046674">
    <property type="entry name" value="DUF6544"/>
</dbReference>
<dbReference type="EMBL" id="AFNU02000005">
    <property type="protein sequence ID" value="ERJ12157.1"/>
    <property type="molecule type" value="Genomic_DNA"/>
</dbReference>